<dbReference type="CDD" id="cd01715">
    <property type="entry name" value="ETF_alpha"/>
    <property type="match status" value="1"/>
</dbReference>
<feature type="domain" description="4Fe-4S ferredoxin-type" evidence="7">
    <location>
        <begin position="2"/>
        <end position="31"/>
    </location>
</feature>
<dbReference type="GO" id="GO:0050660">
    <property type="term" value="F:flavin adenine dinucleotide binding"/>
    <property type="evidence" value="ECO:0007669"/>
    <property type="project" value="InterPro"/>
</dbReference>
<reference evidence="8" key="2">
    <citation type="submission" date="2021-09" db="EMBL/GenBank/DDBJ databases">
        <authorList>
            <person name="Gilroy R."/>
        </authorList>
    </citation>
    <scope>NUCLEOTIDE SEQUENCE</scope>
    <source>
        <strain evidence="8">ChiGjej2B2-7701</strain>
    </source>
</reference>
<dbReference type="InterPro" id="IPR017900">
    <property type="entry name" value="4Fe4S_Fe_S_CS"/>
</dbReference>
<evidence type="ECO:0000259" key="7">
    <source>
        <dbReference type="PROSITE" id="PS51379"/>
    </source>
</evidence>
<dbReference type="GO" id="GO:0051536">
    <property type="term" value="F:iron-sulfur cluster binding"/>
    <property type="evidence" value="ECO:0007669"/>
    <property type="project" value="UniProtKB-KW"/>
</dbReference>
<comment type="subunit">
    <text evidence="2">Heterodimer of an alpha and a beta subunit.</text>
</comment>
<dbReference type="PANTHER" id="PTHR43153:SF1">
    <property type="entry name" value="ELECTRON TRANSFER FLAVOPROTEIN SUBUNIT ALPHA, MITOCHONDRIAL"/>
    <property type="match status" value="1"/>
</dbReference>
<keyword evidence="5" id="KW-0411">Iron-sulfur</keyword>
<dbReference type="InterPro" id="IPR014729">
    <property type="entry name" value="Rossmann-like_a/b/a_fold"/>
</dbReference>
<name>A0A921INK5_9ACTN</name>
<evidence type="ECO:0000256" key="4">
    <source>
        <dbReference type="ARBA" id="ARBA00023004"/>
    </source>
</evidence>
<dbReference type="PROSITE" id="PS00198">
    <property type="entry name" value="4FE4S_FER_1"/>
    <property type="match status" value="1"/>
</dbReference>
<feature type="domain" description="4Fe-4S ferredoxin-type" evidence="7">
    <location>
        <begin position="34"/>
        <end position="63"/>
    </location>
</feature>
<evidence type="ECO:0000313" key="9">
    <source>
        <dbReference type="Proteomes" id="UP000746751"/>
    </source>
</evidence>
<dbReference type="InterPro" id="IPR017896">
    <property type="entry name" value="4Fe4S_Fe-S-bd"/>
</dbReference>
<dbReference type="InterPro" id="IPR014731">
    <property type="entry name" value="ETF_asu_C"/>
</dbReference>
<keyword evidence="4" id="KW-0408">Iron</keyword>
<dbReference type="Gene3D" id="3.30.70.20">
    <property type="match status" value="1"/>
</dbReference>
<evidence type="ECO:0000313" key="8">
    <source>
        <dbReference type="EMBL" id="HJG30256.1"/>
    </source>
</evidence>
<comment type="similarity">
    <text evidence="1">Belongs to the ETF alpha-subunit/FixB family.</text>
</comment>
<evidence type="ECO:0000256" key="3">
    <source>
        <dbReference type="ARBA" id="ARBA00022723"/>
    </source>
</evidence>
<dbReference type="AlphaFoldDB" id="A0A921INK5"/>
<evidence type="ECO:0000256" key="6">
    <source>
        <dbReference type="ARBA" id="ARBA00025649"/>
    </source>
</evidence>
<dbReference type="Proteomes" id="UP000746751">
    <property type="component" value="Unassembled WGS sequence"/>
</dbReference>
<dbReference type="Gene3D" id="3.40.50.620">
    <property type="entry name" value="HUPs"/>
    <property type="match status" value="1"/>
</dbReference>
<keyword evidence="3" id="KW-0479">Metal-binding</keyword>
<proteinExistence type="inferred from homology"/>
<organism evidence="8 9">
    <name type="scientific">Collinsella ihumii</name>
    <dbReference type="NCBI Taxonomy" id="1720204"/>
    <lineage>
        <taxon>Bacteria</taxon>
        <taxon>Bacillati</taxon>
        <taxon>Actinomycetota</taxon>
        <taxon>Coriobacteriia</taxon>
        <taxon>Coriobacteriales</taxon>
        <taxon>Coriobacteriaceae</taxon>
        <taxon>Collinsella</taxon>
    </lineage>
</organism>
<dbReference type="PANTHER" id="PTHR43153">
    <property type="entry name" value="ELECTRON TRANSFER FLAVOPROTEIN ALPHA"/>
    <property type="match status" value="1"/>
</dbReference>
<dbReference type="InterPro" id="IPR014730">
    <property type="entry name" value="ETF_a/b_N"/>
</dbReference>
<dbReference type="SMART" id="SM00893">
    <property type="entry name" value="ETF"/>
    <property type="match status" value="1"/>
</dbReference>
<dbReference type="InterPro" id="IPR001308">
    <property type="entry name" value="ETF_a/FixB"/>
</dbReference>
<dbReference type="Pfam" id="PF01012">
    <property type="entry name" value="ETF"/>
    <property type="match status" value="1"/>
</dbReference>
<comment type="caution">
    <text evidence="8">The sequence shown here is derived from an EMBL/GenBank/DDBJ whole genome shotgun (WGS) entry which is preliminary data.</text>
</comment>
<sequence length="412" mass="43044">MSGLTIDRERCIGCGRCVKACASSALKLVWEGPRKFAQVSDACVFCGSCVDACPVDAISIAKDGAADTQELASYRGIWVFAQVDAAGHVMDVAFELLGRARQLADERGCTLTALIGEGADGSDENARRLVAAGADEVLVCRDARLARPDAEVFAHWICEMARALRPEVILYGATAFGRELAPGVAVRLKTGLTADCTVLAMDPETGLLQQTRPAFGGNLMATIVCPAHRPQMATVRPGIFAAPAADEARTGEIRYVELDASVAPRVRVVDAEPAGTGRSIADAERLVVVGRGIGSKKNLAVARRLADALGAELGCTRPLVEAGWLEYPHQVGQTGVSVAPKLLVSLGVSGAIQHLAGIGGAQTVIAVNEDAEAPIFGAAHYKMVGDCIQVAEALIDTLACHAVPGDMGRNTH</sequence>
<dbReference type="Pfam" id="PF00766">
    <property type="entry name" value="ETF_alpha"/>
    <property type="match status" value="1"/>
</dbReference>
<dbReference type="GO" id="GO:0009055">
    <property type="term" value="F:electron transfer activity"/>
    <property type="evidence" value="ECO:0007669"/>
    <property type="project" value="InterPro"/>
</dbReference>
<dbReference type="SUPFAM" id="SSF54862">
    <property type="entry name" value="4Fe-4S ferredoxins"/>
    <property type="match status" value="1"/>
</dbReference>
<reference evidence="8" key="1">
    <citation type="journal article" date="2021" name="PeerJ">
        <title>Extensive microbial diversity within the chicken gut microbiome revealed by metagenomics and culture.</title>
        <authorList>
            <person name="Gilroy R."/>
            <person name="Ravi A."/>
            <person name="Getino M."/>
            <person name="Pursley I."/>
            <person name="Horton D.L."/>
            <person name="Alikhan N.F."/>
            <person name="Baker D."/>
            <person name="Gharbi K."/>
            <person name="Hall N."/>
            <person name="Watson M."/>
            <person name="Adriaenssens E.M."/>
            <person name="Foster-Nyarko E."/>
            <person name="Jarju S."/>
            <person name="Secka A."/>
            <person name="Antonio M."/>
            <person name="Oren A."/>
            <person name="Chaudhuri R.R."/>
            <person name="La Ragione R."/>
            <person name="Hildebrand F."/>
            <person name="Pallen M.J."/>
        </authorList>
    </citation>
    <scope>NUCLEOTIDE SEQUENCE</scope>
    <source>
        <strain evidence="8">ChiGjej2B2-7701</strain>
    </source>
</reference>
<accession>A0A921INK5</accession>
<dbReference type="InterPro" id="IPR033947">
    <property type="entry name" value="ETF_alpha_N"/>
</dbReference>
<dbReference type="Pfam" id="PF14697">
    <property type="entry name" value="Fer4_21"/>
    <property type="match status" value="1"/>
</dbReference>
<gene>
    <name evidence="8" type="ORF">K8U80_02540</name>
</gene>
<evidence type="ECO:0000256" key="2">
    <source>
        <dbReference type="ARBA" id="ARBA00011355"/>
    </source>
</evidence>
<dbReference type="SUPFAM" id="SSF52402">
    <property type="entry name" value="Adenine nucleotide alpha hydrolases-like"/>
    <property type="match status" value="1"/>
</dbReference>
<dbReference type="SUPFAM" id="SSF52467">
    <property type="entry name" value="DHS-like NAD/FAD-binding domain"/>
    <property type="match status" value="1"/>
</dbReference>
<evidence type="ECO:0000256" key="1">
    <source>
        <dbReference type="ARBA" id="ARBA00005817"/>
    </source>
</evidence>
<evidence type="ECO:0000256" key="5">
    <source>
        <dbReference type="ARBA" id="ARBA00023014"/>
    </source>
</evidence>
<dbReference type="EMBL" id="DYVF01000020">
    <property type="protein sequence ID" value="HJG30256.1"/>
    <property type="molecule type" value="Genomic_DNA"/>
</dbReference>
<dbReference type="GO" id="GO:0046872">
    <property type="term" value="F:metal ion binding"/>
    <property type="evidence" value="ECO:0007669"/>
    <property type="project" value="UniProtKB-KW"/>
</dbReference>
<comment type="function">
    <text evidence="6">The electron transfer flavoprotein serves as a specific electron acceptor for other dehydrogenases. It transfers the electrons to the main respiratory chain via ETF-ubiquinone oxidoreductase (ETF dehydrogenase).</text>
</comment>
<dbReference type="PROSITE" id="PS51379">
    <property type="entry name" value="4FE4S_FER_2"/>
    <property type="match status" value="2"/>
</dbReference>
<dbReference type="GO" id="GO:0033539">
    <property type="term" value="P:fatty acid beta-oxidation using acyl-CoA dehydrogenase"/>
    <property type="evidence" value="ECO:0007669"/>
    <property type="project" value="TreeGrafter"/>
</dbReference>
<protein>
    <submittedName>
        <fullName evidence="8">Electron transfer flavoprotein subunit alpha</fullName>
    </submittedName>
</protein>
<dbReference type="InterPro" id="IPR029035">
    <property type="entry name" value="DHS-like_NAD/FAD-binding_dom"/>
</dbReference>
<dbReference type="Gene3D" id="3.40.50.1220">
    <property type="entry name" value="TPP-binding domain"/>
    <property type="match status" value="1"/>
</dbReference>